<accession>A0A371R1F5</accession>
<dbReference type="Proteomes" id="UP000256877">
    <property type="component" value="Unassembled WGS sequence"/>
</dbReference>
<gene>
    <name evidence="1" type="ORF">CGL51_08380</name>
    <name evidence="2" type="ORF">CGL52_09590</name>
</gene>
<dbReference type="AlphaFoldDB" id="A0A371R1F5"/>
<dbReference type="Proteomes" id="UP000257123">
    <property type="component" value="Unassembled WGS sequence"/>
</dbReference>
<reference evidence="3 4" key="1">
    <citation type="submission" date="2017-07" db="EMBL/GenBank/DDBJ databases">
        <title>Draft genome sequence of aerobic hyperthermophilic archaea, Pyrobaculum aerophilum YKB31 and YKB32.</title>
        <authorList>
            <person name="Mochizuki T."/>
            <person name="Berliner A.J."/>
            <person name="Yoshida-Takashima Y."/>
            <person name="Takaki Y."/>
            <person name="Nunoura T."/>
            <person name="Takai K."/>
        </authorList>
    </citation>
    <scope>NUCLEOTIDE SEQUENCE [LARGE SCALE GENOMIC DNA]</scope>
    <source>
        <strain evidence="1 4">YKB31</strain>
        <strain evidence="2 3">YKB32</strain>
    </source>
</reference>
<protein>
    <submittedName>
        <fullName evidence="2">Uncharacterized protein</fullName>
    </submittedName>
</protein>
<evidence type="ECO:0000313" key="1">
    <source>
        <dbReference type="EMBL" id="RFA95077.1"/>
    </source>
</evidence>
<sequence>MRLLIDAVGIAHYSDCISIAYAIGKIVYEKVGRGLDIILITDEKGGDKYIGKVAQCLRQINLWASDTEKIGETECPYTCICDDEHPKCGEVKEHEVYTAPCRCNDDDWLLMAKCCCGHFRQGVCADFSNPHGCRCLDGESVEGCFLLFKCPRY</sequence>
<name>A0A371R1F5_9CREN</name>
<dbReference type="EMBL" id="NMUE01000026">
    <property type="protein sequence ID" value="RFA95077.1"/>
    <property type="molecule type" value="Genomic_DNA"/>
</dbReference>
<comment type="caution">
    <text evidence="2">The sequence shown here is derived from an EMBL/GenBank/DDBJ whole genome shotgun (WGS) entry which is preliminary data.</text>
</comment>
<dbReference type="EMBL" id="NMUF01000028">
    <property type="protein sequence ID" value="RFA97312.1"/>
    <property type="molecule type" value="Genomic_DNA"/>
</dbReference>
<organism evidence="2 3">
    <name type="scientific">Pyrobaculum aerophilum</name>
    <dbReference type="NCBI Taxonomy" id="13773"/>
    <lineage>
        <taxon>Archaea</taxon>
        <taxon>Thermoproteota</taxon>
        <taxon>Thermoprotei</taxon>
        <taxon>Thermoproteales</taxon>
        <taxon>Thermoproteaceae</taxon>
        <taxon>Pyrobaculum</taxon>
    </lineage>
</organism>
<evidence type="ECO:0000313" key="2">
    <source>
        <dbReference type="EMBL" id="RFA97312.1"/>
    </source>
</evidence>
<evidence type="ECO:0000313" key="3">
    <source>
        <dbReference type="Proteomes" id="UP000256877"/>
    </source>
</evidence>
<proteinExistence type="predicted"/>
<dbReference type="RefSeq" id="WP_116421394.1">
    <property type="nucleotide sequence ID" value="NZ_NMUE01000026.1"/>
</dbReference>
<evidence type="ECO:0000313" key="4">
    <source>
        <dbReference type="Proteomes" id="UP000257123"/>
    </source>
</evidence>